<evidence type="ECO:0000256" key="1">
    <source>
        <dbReference type="SAM" id="SignalP"/>
    </source>
</evidence>
<protein>
    <submittedName>
        <fullName evidence="2">Uncharacterized protein</fullName>
    </submittedName>
</protein>
<keyword evidence="1" id="KW-0732">Signal</keyword>
<reference evidence="2" key="1">
    <citation type="submission" date="2020-11" db="EMBL/GenBank/DDBJ databases">
        <title>Gallus gallus (Chicken) genome, bGalGal1, GRCg7b, maternal haplotype autosomes + Z &amp; W.</title>
        <authorList>
            <person name="Warren W."/>
            <person name="Formenti G."/>
            <person name="Fedrigo O."/>
            <person name="Haase B."/>
            <person name="Mountcastle J."/>
            <person name="Balacco J."/>
            <person name="Tracey A."/>
            <person name="Schneider V."/>
            <person name="Okimoto R."/>
            <person name="Cheng H."/>
            <person name="Hawken R."/>
            <person name="Howe K."/>
            <person name="Jarvis E.D."/>
        </authorList>
    </citation>
    <scope>NUCLEOTIDE SEQUENCE [LARGE SCALE GENOMIC DNA]</scope>
    <source>
        <strain evidence="2">Broiler</strain>
    </source>
</reference>
<reference evidence="2" key="2">
    <citation type="submission" date="2025-08" db="UniProtKB">
        <authorList>
            <consortium name="Ensembl"/>
        </authorList>
    </citation>
    <scope>IDENTIFICATION</scope>
    <source>
        <strain evidence="2">broiler</strain>
    </source>
</reference>
<proteinExistence type="predicted"/>
<feature type="signal peptide" evidence="1">
    <location>
        <begin position="1"/>
        <end position="19"/>
    </location>
</feature>
<dbReference type="Proteomes" id="UP000000539">
    <property type="component" value="Chromosome 9"/>
</dbReference>
<evidence type="ECO:0000313" key="3">
    <source>
        <dbReference type="Proteomes" id="UP000000539"/>
    </source>
</evidence>
<name>A0A8V0X1M3_CHICK</name>
<dbReference type="Ensembl" id="ENSGALT00010002818.1">
    <property type="protein sequence ID" value="ENSGALP00010001368.1"/>
    <property type="gene ID" value="ENSGALG00010001217.1"/>
</dbReference>
<keyword evidence="3" id="KW-1185">Reference proteome</keyword>
<organism evidence="2 3">
    <name type="scientific">Gallus gallus</name>
    <name type="common">Chicken</name>
    <dbReference type="NCBI Taxonomy" id="9031"/>
    <lineage>
        <taxon>Eukaryota</taxon>
        <taxon>Metazoa</taxon>
        <taxon>Chordata</taxon>
        <taxon>Craniata</taxon>
        <taxon>Vertebrata</taxon>
        <taxon>Euteleostomi</taxon>
        <taxon>Archelosauria</taxon>
        <taxon>Archosauria</taxon>
        <taxon>Dinosauria</taxon>
        <taxon>Saurischia</taxon>
        <taxon>Theropoda</taxon>
        <taxon>Coelurosauria</taxon>
        <taxon>Aves</taxon>
        <taxon>Neognathae</taxon>
        <taxon>Galloanserae</taxon>
        <taxon>Galliformes</taxon>
        <taxon>Phasianidae</taxon>
        <taxon>Phasianinae</taxon>
        <taxon>Gallus</taxon>
    </lineage>
</organism>
<accession>A0A8V0X1M3</accession>
<reference evidence="2" key="3">
    <citation type="submission" date="2025-09" db="UniProtKB">
        <authorList>
            <consortium name="Ensembl"/>
        </authorList>
    </citation>
    <scope>IDENTIFICATION</scope>
    <source>
        <strain evidence="2">broiler</strain>
    </source>
</reference>
<dbReference type="AlphaFoldDB" id="A0A8V0X1M3"/>
<evidence type="ECO:0000313" key="2">
    <source>
        <dbReference type="Ensembl" id="ENSGALP00010001368.1"/>
    </source>
</evidence>
<sequence length="183" mass="21243">MKTKLFILTIFFLVDFKHCWISNPSSVLRYWHVCLQDECNKPGKTSFVVTERDVCAVCRNGVLFGAAVIETKYCEWDIFAWKHRHPRFLGILHRSVACRSWPGLSRFYFICQRSIRWRCGIWCVMSSVLPYSPAAAECSRNEHCAPCVDSQYALIPVQLWLSPSQLSFHSHFLLLLSFIFAAK</sequence>
<feature type="chain" id="PRO_5036498780" evidence="1">
    <location>
        <begin position="20"/>
        <end position="183"/>
    </location>
</feature>